<evidence type="ECO:0008006" key="3">
    <source>
        <dbReference type="Google" id="ProtNLM"/>
    </source>
</evidence>
<protein>
    <recommendedName>
        <fullName evidence="3">Cytotoxic translational repressor of toxin-antitoxin stability system</fullName>
    </recommendedName>
</protein>
<evidence type="ECO:0000313" key="1">
    <source>
        <dbReference type="EMBL" id="BAY55946.1"/>
    </source>
</evidence>
<name>A0A1Z4JGR4_LEPBY</name>
<reference evidence="1 2" key="1">
    <citation type="submission" date="2017-06" db="EMBL/GenBank/DDBJ databases">
        <title>Genome sequencing of cyanobaciteial culture collection at National Institute for Environmental Studies (NIES).</title>
        <authorList>
            <person name="Hirose Y."/>
            <person name="Shimura Y."/>
            <person name="Fujisawa T."/>
            <person name="Nakamura Y."/>
            <person name="Kawachi M."/>
        </authorList>
    </citation>
    <scope>NUCLEOTIDE SEQUENCE [LARGE SCALE GENOMIC DNA]</scope>
    <source>
        <strain evidence="1 2">NIES-2135</strain>
    </source>
</reference>
<dbReference type="Proteomes" id="UP000217895">
    <property type="component" value="Chromosome"/>
</dbReference>
<proteinExistence type="predicted"/>
<evidence type="ECO:0000313" key="2">
    <source>
        <dbReference type="Proteomes" id="UP000217895"/>
    </source>
</evidence>
<accession>A0A1Z4JGR4</accession>
<dbReference type="AlphaFoldDB" id="A0A1Z4JGR4"/>
<organism evidence="1 2">
    <name type="scientific">Leptolyngbya boryana NIES-2135</name>
    <dbReference type="NCBI Taxonomy" id="1973484"/>
    <lineage>
        <taxon>Bacteria</taxon>
        <taxon>Bacillati</taxon>
        <taxon>Cyanobacteriota</taxon>
        <taxon>Cyanophyceae</taxon>
        <taxon>Leptolyngbyales</taxon>
        <taxon>Leptolyngbyaceae</taxon>
        <taxon>Leptolyngbya group</taxon>
        <taxon>Leptolyngbya</taxon>
    </lineage>
</organism>
<sequence>MKPTKASSAGSMIFPARLEVRYDRAFLIDLKGLETATMQKLHSFVFDEFYRTHQLQDLPEFQPLETSEIWYRFTIENFLISIEVTGQIIKFLRILPKPSV</sequence>
<dbReference type="EMBL" id="AP018203">
    <property type="protein sequence ID" value="BAY55946.1"/>
    <property type="molecule type" value="Genomic_DNA"/>
</dbReference>
<gene>
    <name evidence="1" type="ORF">NIES2135_27730</name>
</gene>
<keyword evidence="2" id="KW-1185">Reference proteome</keyword>